<dbReference type="PANTHER" id="PTHR30511">
    <property type="entry name" value="ALANINE RACEMASE"/>
    <property type="match status" value="1"/>
</dbReference>
<evidence type="ECO:0000256" key="1">
    <source>
        <dbReference type="ARBA" id="ARBA00001933"/>
    </source>
</evidence>
<dbReference type="PANTHER" id="PTHR30511:SF0">
    <property type="entry name" value="ALANINE RACEMASE, CATABOLIC-RELATED"/>
    <property type="match status" value="1"/>
</dbReference>
<dbReference type="Pfam" id="PF01168">
    <property type="entry name" value="Ala_racemase_N"/>
    <property type="match status" value="1"/>
</dbReference>
<dbReference type="SUPFAM" id="SSF50621">
    <property type="entry name" value="Alanine racemase C-terminal domain-like"/>
    <property type="match status" value="1"/>
</dbReference>
<organism evidence="5">
    <name type="scientific">freshwater metagenome</name>
    <dbReference type="NCBI Taxonomy" id="449393"/>
    <lineage>
        <taxon>unclassified sequences</taxon>
        <taxon>metagenomes</taxon>
        <taxon>ecological metagenomes</taxon>
    </lineage>
</organism>
<dbReference type="NCBIfam" id="TIGR00492">
    <property type="entry name" value="alr"/>
    <property type="match status" value="1"/>
</dbReference>
<gene>
    <name evidence="5" type="ORF">UFOPK3576_00199</name>
</gene>
<dbReference type="InterPro" id="IPR011079">
    <property type="entry name" value="Ala_racemase_C"/>
</dbReference>
<evidence type="ECO:0000259" key="4">
    <source>
        <dbReference type="SMART" id="SM01005"/>
    </source>
</evidence>
<evidence type="ECO:0000313" key="5">
    <source>
        <dbReference type="EMBL" id="CAB4896037.1"/>
    </source>
</evidence>
<evidence type="ECO:0000256" key="3">
    <source>
        <dbReference type="ARBA" id="ARBA00023235"/>
    </source>
</evidence>
<dbReference type="GO" id="GO:0030170">
    <property type="term" value="F:pyridoxal phosphate binding"/>
    <property type="evidence" value="ECO:0007669"/>
    <property type="project" value="TreeGrafter"/>
</dbReference>
<dbReference type="HAMAP" id="MF_01201">
    <property type="entry name" value="Ala_racemase"/>
    <property type="match status" value="1"/>
</dbReference>
<dbReference type="InterPro" id="IPR000821">
    <property type="entry name" value="Ala_racemase"/>
</dbReference>
<feature type="domain" description="Alanine racemase C-terminal" evidence="4">
    <location>
        <begin position="245"/>
        <end position="373"/>
    </location>
</feature>
<evidence type="ECO:0000256" key="2">
    <source>
        <dbReference type="ARBA" id="ARBA00022898"/>
    </source>
</evidence>
<dbReference type="InterPro" id="IPR001608">
    <property type="entry name" value="Ala_racemase_N"/>
</dbReference>
<dbReference type="GO" id="GO:0008784">
    <property type="term" value="F:alanine racemase activity"/>
    <property type="evidence" value="ECO:0007669"/>
    <property type="project" value="InterPro"/>
</dbReference>
<dbReference type="GO" id="GO:0005829">
    <property type="term" value="C:cytosol"/>
    <property type="evidence" value="ECO:0007669"/>
    <property type="project" value="TreeGrafter"/>
</dbReference>
<dbReference type="GO" id="GO:0009252">
    <property type="term" value="P:peptidoglycan biosynthetic process"/>
    <property type="evidence" value="ECO:0007669"/>
    <property type="project" value="TreeGrafter"/>
</dbReference>
<dbReference type="Pfam" id="PF00842">
    <property type="entry name" value="Ala_racemase_C"/>
    <property type="match status" value="1"/>
</dbReference>
<dbReference type="InterPro" id="IPR009006">
    <property type="entry name" value="Ala_racemase/Decarboxylase_C"/>
</dbReference>
<reference evidence="5" key="1">
    <citation type="submission" date="2020-05" db="EMBL/GenBank/DDBJ databases">
        <authorList>
            <person name="Chiriac C."/>
            <person name="Salcher M."/>
            <person name="Ghai R."/>
            <person name="Kavagutti S V."/>
        </authorList>
    </citation>
    <scope>NUCLEOTIDE SEQUENCE</scope>
</reference>
<sequence length="376" mass="39853">MTRARAVIDLNAVGHNLALIRAAAPNSQVLAVVKADAYGHGLVQIAKAARAAHADYLGVALLNEAVELREAGDDGPLLAWLWTPGDPDLLECLKRNVQISVSSMWSLIEVTQAAAQAGTVARIHVKLDTGLSRNGADEEEWDELFAAAKALQSRGRIEVVGIWSHLANASLENDSSIARQRARFLDGVARAKAAGIEPQLLHLANSGGALAYPDTQFDMVRIGIAMYGVSPLDPHSAQRFDLRAVMSLHAKLAHVKTIRAGQSVSYGGTWTASEPTRIGLVPIGYADGIPRAAQDAHVMVNGVQCEVLGRVAMDQFVISLPDAVGEVAAGDDVVIFGDSSDGTPSADSWGSASNTIGYEIVTRIGSRIPREYQGQS</sequence>
<dbReference type="SMART" id="SM01005">
    <property type="entry name" value="Ala_racemase_C"/>
    <property type="match status" value="1"/>
</dbReference>
<dbReference type="Gene3D" id="3.20.20.10">
    <property type="entry name" value="Alanine racemase"/>
    <property type="match status" value="1"/>
</dbReference>
<dbReference type="PROSITE" id="PS00395">
    <property type="entry name" value="ALANINE_RACEMASE"/>
    <property type="match status" value="1"/>
</dbReference>
<dbReference type="AlphaFoldDB" id="A0A6J7FKT4"/>
<dbReference type="CDD" id="cd00430">
    <property type="entry name" value="PLPDE_III_AR"/>
    <property type="match status" value="1"/>
</dbReference>
<accession>A0A6J7FKT4</accession>
<dbReference type="GO" id="GO:0030632">
    <property type="term" value="P:D-alanine biosynthetic process"/>
    <property type="evidence" value="ECO:0007669"/>
    <property type="project" value="TreeGrafter"/>
</dbReference>
<dbReference type="EMBL" id="CAFBMO010000004">
    <property type="protein sequence ID" value="CAB4896037.1"/>
    <property type="molecule type" value="Genomic_DNA"/>
</dbReference>
<name>A0A6J7FKT4_9ZZZZ</name>
<dbReference type="PRINTS" id="PR00992">
    <property type="entry name" value="ALARACEMASE"/>
</dbReference>
<dbReference type="FunFam" id="3.20.20.10:FF:000002">
    <property type="entry name" value="Alanine racemase"/>
    <property type="match status" value="1"/>
</dbReference>
<dbReference type="InterPro" id="IPR029066">
    <property type="entry name" value="PLP-binding_barrel"/>
</dbReference>
<keyword evidence="3" id="KW-0413">Isomerase</keyword>
<comment type="cofactor">
    <cofactor evidence="1">
        <name>pyridoxal 5'-phosphate</name>
        <dbReference type="ChEBI" id="CHEBI:597326"/>
    </cofactor>
</comment>
<protein>
    <submittedName>
        <fullName evidence="5">Unannotated protein</fullName>
    </submittedName>
</protein>
<dbReference type="InterPro" id="IPR020622">
    <property type="entry name" value="Ala_racemase_pyridoxalP-BS"/>
</dbReference>
<dbReference type="Gene3D" id="2.40.37.10">
    <property type="entry name" value="Lyase, Ornithine Decarboxylase, Chain A, domain 1"/>
    <property type="match status" value="1"/>
</dbReference>
<keyword evidence="2" id="KW-0663">Pyridoxal phosphate</keyword>
<proteinExistence type="inferred from homology"/>
<dbReference type="SUPFAM" id="SSF51419">
    <property type="entry name" value="PLP-binding barrel"/>
    <property type="match status" value="1"/>
</dbReference>